<evidence type="ECO:0000259" key="3">
    <source>
        <dbReference type="Pfam" id="PF02714"/>
    </source>
</evidence>
<gene>
    <name evidence="4" type="ORF">PTTG_29168</name>
</gene>
<feature type="transmembrane region" description="Helical" evidence="2">
    <location>
        <begin position="260"/>
        <end position="284"/>
    </location>
</feature>
<reference evidence="4" key="2">
    <citation type="submission" date="2016-05" db="EMBL/GenBank/DDBJ databases">
        <title>Comparative analysis highlights variable genome content of wheat rusts and divergence of the mating loci.</title>
        <authorList>
            <person name="Cuomo C.A."/>
            <person name="Bakkeren G."/>
            <person name="Szabo L."/>
            <person name="Khalil H."/>
            <person name="Joly D."/>
            <person name="Goldberg J."/>
            <person name="Young S."/>
            <person name="Zeng Q."/>
            <person name="Fellers J."/>
        </authorList>
    </citation>
    <scope>NUCLEOTIDE SEQUENCE [LARGE SCALE GENOMIC DNA]</scope>
    <source>
        <strain evidence="4">1-1 BBBD Race 1</strain>
    </source>
</reference>
<dbReference type="OrthoDB" id="1076608at2759"/>
<feature type="transmembrane region" description="Helical" evidence="2">
    <location>
        <begin position="79"/>
        <end position="99"/>
    </location>
</feature>
<feature type="domain" description="CSC1/OSCA1-like 7TM region" evidence="3">
    <location>
        <begin position="95"/>
        <end position="283"/>
    </location>
</feature>
<feature type="transmembrane region" description="Helical" evidence="2">
    <location>
        <begin position="33"/>
        <end position="59"/>
    </location>
</feature>
<keyword evidence="6" id="KW-1185">Reference proteome</keyword>
<feature type="compositionally biased region" description="Polar residues" evidence="1">
    <location>
        <begin position="345"/>
        <end position="354"/>
    </location>
</feature>
<dbReference type="Pfam" id="PF02714">
    <property type="entry name" value="RSN1_7TM"/>
    <property type="match status" value="1"/>
</dbReference>
<evidence type="ECO:0000313" key="4">
    <source>
        <dbReference type="EMBL" id="OAV88063.1"/>
    </source>
</evidence>
<dbReference type="InterPro" id="IPR045122">
    <property type="entry name" value="Csc1-like"/>
</dbReference>
<dbReference type="VEuPathDB" id="FungiDB:PTTG_29168"/>
<reference evidence="5" key="4">
    <citation type="submission" date="2025-05" db="UniProtKB">
        <authorList>
            <consortium name="EnsemblFungi"/>
        </authorList>
    </citation>
    <scope>IDENTIFICATION</scope>
    <source>
        <strain evidence="5">isolate 1-1 / race 1 (BBBD)</strain>
    </source>
</reference>
<sequence>MAKRDVDAAPQDIIWDNLNINPYDERVRNMISWVITLGLVILWSFPVAFIGSLSNITSLCTTVHWLSWLCQSHNHLQDVIQGILPPVLLALIFLIELILMTRYYTFLVIHDFVVTTLSSGLTAAIPELSKDPSKAVTILTVNLPRASIFFMTYMIITSLTSASGALLQILPLIIYCLKLFVLASTPRSVFDVRYEMAQPQFGTLFPNTTLLATIGLAYSITAPIMSILALFAFTIYFVVYKYLFLFVYDVPAAHETGGRFFSLAMNHVFIGLYFSQLCLTGLFFLARDYSDNASSIPQAAMMIVLFVLTCFSHVLIRNSYAPLTMFVPLNMLEEEVISKTKKLKQQTPSASEKQSPADRVRFTEGSAQKDWSSPASDNTNETFVQRSCPEADMAQMSISKSDGQEFCQTVLTPIGEDAGEYLSHSQRPPLENPANAGGHSWGEENFARKIPASLKGAEITSSGKVFVTRSPPENAEVIELERNKVQGIFALPGPLGGVARAAGGTIGRRVMRSASARTNQTHARNHSSSSSTQSLTNDGSAPPPAVPKLPLGIDSLKTGLSALGRRKTLRASLEADDSRFLKHMSDVPEETPTTAVNGRSIKFFFLVYTETLLLITTTKKHHICINHIVVIVVLYIK</sequence>
<dbReference type="Proteomes" id="UP000005240">
    <property type="component" value="Unassembled WGS sequence"/>
</dbReference>
<feature type="transmembrane region" description="Helical" evidence="2">
    <location>
        <begin position="148"/>
        <end position="181"/>
    </location>
</feature>
<dbReference type="GO" id="GO:0005227">
    <property type="term" value="F:calcium-activated cation channel activity"/>
    <property type="evidence" value="ECO:0007669"/>
    <property type="project" value="InterPro"/>
</dbReference>
<dbReference type="EMBL" id="ADAS02000219">
    <property type="protein sequence ID" value="OAV88063.1"/>
    <property type="molecule type" value="Genomic_DNA"/>
</dbReference>
<dbReference type="AlphaFoldDB" id="A0A180G842"/>
<keyword evidence="2" id="KW-0812">Transmembrane</keyword>
<keyword evidence="2" id="KW-1133">Transmembrane helix</keyword>
<feature type="transmembrane region" description="Helical" evidence="2">
    <location>
        <begin position="201"/>
        <end position="221"/>
    </location>
</feature>
<evidence type="ECO:0000256" key="2">
    <source>
        <dbReference type="SAM" id="Phobius"/>
    </source>
</evidence>
<feature type="region of interest" description="Disordered" evidence="1">
    <location>
        <begin position="342"/>
        <end position="381"/>
    </location>
</feature>
<feature type="transmembrane region" description="Helical" evidence="2">
    <location>
        <begin position="227"/>
        <end position="248"/>
    </location>
</feature>
<name>A0A180G842_PUCT1</name>
<proteinExistence type="predicted"/>
<feature type="transmembrane region" description="Helical" evidence="2">
    <location>
        <begin position="296"/>
        <end position="316"/>
    </location>
</feature>
<feature type="compositionally biased region" description="Polar residues" evidence="1">
    <location>
        <begin position="365"/>
        <end position="381"/>
    </location>
</feature>
<feature type="region of interest" description="Disordered" evidence="1">
    <location>
        <begin position="513"/>
        <end position="548"/>
    </location>
</feature>
<reference evidence="4" key="1">
    <citation type="submission" date="2009-11" db="EMBL/GenBank/DDBJ databases">
        <authorList>
            <consortium name="The Broad Institute Genome Sequencing Platform"/>
            <person name="Ward D."/>
            <person name="Feldgarden M."/>
            <person name="Earl A."/>
            <person name="Young S.K."/>
            <person name="Zeng Q."/>
            <person name="Koehrsen M."/>
            <person name="Alvarado L."/>
            <person name="Berlin A."/>
            <person name="Bochicchio J."/>
            <person name="Borenstein D."/>
            <person name="Chapman S.B."/>
            <person name="Chen Z."/>
            <person name="Engels R."/>
            <person name="Freedman E."/>
            <person name="Gellesch M."/>
            <person name="Goldberg J."/>
            <person name="Griggs A."/>
            <person name="Gujja S."/>
            <person name="Heilman E."/>
            <person name="Heiman D."/>
            <person name="Hepburn T."/>
            <person name="Howarth C."/>
            <person name="Jen D."/>
            <person name="Larson L."/>
            <person name="Lewis B."/>
            <person name="Mehta T."/>
            <person name="Park D."/>
            <person name="Pearson M."/>
            <person name="Roberts A."/>
            <person name="Saif S."/>
            <person name="Shea T."/>
            <person name="Shenoy N."/>
            <person name="Sisk P."/>
            <person name="Stolte C."/>
            <person name="Sykes S."/>
            <person name="Thomson T."/>
            <person name="Walk T."/>
            <person name="White J."/>
            <person name="Yandava C."/>
            <person name="Izard J."/>
            <person name="Baranova O.V."/>
            <person name="Blanton J.M."/>
            <person name="Tanner A.C."/>
            <person name="Dewhirst F.E."/>
            <person name="Haas B."/>
            <person name="Nusbaum C."/>
            <person name="Birren B."/>
        </authorList>
    </citation>
    <scope>NUCLEOTIDE SEQUENCE [LARGE SCALE GENOMIC DNA]</scope>
    <source>
        <strain evidence="4">1-1 BBBD Race 1</strain>
    </source>
</reference>
<dbReference type="EnsemblFungi" id="PTTG_29168-t43_1">
    <property type="protein sequence ID" value="PTTG_29168-t43_1-p1"/>
    <property type="gene ID" value="PTTG_29168"/>
</dbReference>
<dbReference type="PANTHER" id="PTHR13018">
    <property type="entry name" value="PROBABLE MEMBRANE PROTEIN DUF221-RELATED"/>
    <property type="match status" value="1"/>
</dbReference>
<keyword evidence="2" id="KW-0472">Membrane</keyword>
<dbReference type="InterPro" id="IPR003864">
    <property type="entry name" value="CSC1/OSCA1-like_7TM"/>
</dbReference>
<evidence type="ECO:0000313" key="6">
    <source>
        <dbReference type="Proteomes" id="UP000005240"/>
    </source>
</evidence>
<evidence type="ECO:0000313" key="5">
    <source>
        <dbReference type="EnsemblFungi" id="PTTG_29168-t43_1-p1"/>
    </source>
</evidence>
<accession>A0A180G842</accession>
<protein>
    <submittedName>
        <fullName evidence="5">RSN1_7TM domain-containing protein</fullName>
    </submittedName>
</protein>
<dbReference type="GO" id="GO:0005886">
    <property type="term" value="C:plasma membrane"/>
    <property type="evidence" value="ECO:0007669"/>
    <property type="project" value="TreeGrafter"/>
</dbReference>
<reference evidence="5 6" key="3">
    <citation type="journal article" date="2017" name="G3 (Bethesda)">
        <title>Comparative analysis highlights variable genome content of wheat rusts and divergence of the mating loci.</title>
        <authorList>
            <person name="Cuomo C.A."/>
            <person name="Bakkeren G."/>
            <person name="Khalil H.B."/>
            <person name="Panwar V."/>
            <person name="Joly D."/>
            <person name="Linning R."/>
            <person name="Sakthikumar S."/>
            <person name="Song X."/>
            <person name="Adiconis X."/>
            <person name="Fan L."/>
            <person name="Goldberg J.M."/>
            <person name="Levin J.Z."/>
            <person name="Young S."/>
            <person name="Zeng Q."/>
            <person name="Anikster Y."/>
            <person name="Bruce M."/>
            <person name="Wang M."/>
            <person name="Yin C."/>
            <person name="McCallum B."/>
            <person name="Szabo L.J."/>
            <person name="Hulbert S."/>
            <person name="Chen X."/>
            <person name="Fellers J.P."/>
        </authorList>
    </citation>
    <scope>NUCLEOTIDE SEQUENCE</scope>
    <source>
        <strain evidence="6">Isolate 1-1 / race 1 (BBBD)</strain>
        <strain evidence="5">isolate 1-1 / race 1 (BBBD)</strain>
    </source>
</reference>
<feature type="transmembrane region" description="Helical" evidence="2">
    <location>
        <begin position="106"/>
        <end position="128"/>
    </location>
</feature>
<dbReference type="PANTHER" id="PTHR13018:SF143">
    <property type="entry name" value="CSC1_OSCA1-LIKE 7TM REGION DOMAIN-CONTAINING PROTEIN"/>
    <property type="match status" value="1"/>
</dbReference>
<organism evidence="4">
    <name type="scientific">Puccinia triticina (isolate 1-1 / race 1 (BBBD))</name>
    <name type="common">Brown leaf rust fungus</name>
    <dbReference type="NCBI Taxonomy" id="630390"/>
    <lineage>
        <taxon>Eukaryota</taxon>
        <taxon>Fungi</taxon>
        <taxon>Dikarya</taxon>
        <taxon>Basidiomycota</taxon>
        <taxon>Pucciniomycotina</taxon>
        <taxon>Pucciniomycetes</taxon>
        <taxon>Pucciniales</taxon>
        <taxon>Pucciniaceae</taxon>
        <taxon>Puccinia</taxon>
    </lineage>
</organism>
<evidence type="ECO:0000256" key="1">
    <source>
        <dbReference type="SAM" id="MobiDB-lite"/>
    </source>
</evidence>